<keyword evidence="3" id="KW-1185">Reference proteome</keyword>
<evidence type="ECO:0000313" key="3">
    <source>
        <dbReference type="Proteomes" id="UP000282613"/>
    </source>
</evidence>
<evidence type="ECO:0000256" key="1">
    <source>
        <dbReference type="SAM" id="MobiDB-lite"/>
    </source>
</evidence>
<name>A0A0R3WBG9_TAEAS</name>
<feature type="region of interest" description="Disordered" evidence="1">
    <location>
        <begin position="66"/>
        <end position="88"/>
    </location>
</feature>
<evidence type="ECO:0000313" key="2">
    <source>
        <dbReference type="EMBL" id="VDK39359.1"/>
    </source>
</evidence>
<protein>
    <submittedName>
        <fullName evidence="4">Transcriptional regulator</fullName>
    </submittedName>
</protein>
<dbReference type="AlphaFoldDB" id="A0A0R3WBG9"/>
<dbReference type="Proteomes" id="UP000282613">
    <property type="component" value="Unassembled WGS sequence"/>
</dbReference>
<accession>A0A0R3WBG9</accession>
<proteinExistence type="predicted"/>
<organism evidence="4">
    <name type="scientific">Taenia asiatica</name>
    <name type="common">Asian tapeworm</name>
    <dbReference type="NCBI Taxonomy" id="60517"/>
    <lineage>
        <taxon>Eukaryota</taxon>
        <taxon>Metazoa</taxon>
        <taxon>Spiralia</taxon>
        <taxon>Lophotrochozoa</taxon>
        <taxon>Platyhelminthes</taxon>
        <taxon>Cestoda</taxon>
        <taxon>Eucestoda</taxon>
        <taxon>Cyclophyllidea</taxon>
        <taxon>Taeniidae</taxon>
        <taxon>Taenia</taxon>
    </lineage>
</organism>
<gene>
    <name evidence="2" type="ORF">TASK_LOCUS7985</name>
</gene>
<reference evidence="2 3" key="2">
    <citation type="submission" date="2018-11" db="EMBL/GenBank/DDBJ databases">
        <authorList>
            <consortium name="Pathogen Informatics"/>
        </authorList>
    </citation>
    <scope>NUCLEOTIDE SEQUENCE [LARGE SCALE GENOMIC DNA]</scope>
</reference>
<evidence type="ECO:0000313" key="4">
    <source>
        <dbReference type="WBParaSite" id="TASK_0000798401-mRNA-1"/>
    </source>
</evidence>
<dbReference type="WBParaSite" id="TASK_0000798401-mRNA-1">
    <property type="protein sequence ID" value="TASK_0000798401-mRNA-1"/>
    <property type="gene ID" value="TASK_0000798401"/>
</dbReference>
<sequence length="88" mass="9330">MSQTDSRLHILASDLNLGGTRFALHQFVGQLGGESQAIIPSGQCGQSRDYCLVLMVLTVKNCRPSAPHHQPGVVSSGNEVVPSLQKCG</sequence>
<dbReference type="EMBL" id="UYRS01018709">
    <property type="protein sequence ID" value="VDK39359.1"/>
    <property type="molecule type" value="Genomic_DNA"/>
</dbReference>
<reference evidence="4" key="1">
    <citation type="submission" date="2017-02" db="UniProtKB">
        <authorList>
            <consortium name="WormBaseParasite"/>
        </authorList>
    </citation>
    <scope>IDENTIFICATION</scope>
</reference>